<reference evidence="5" key="1">
    <citation type="journal article" date="2023" name="Commun. Biol.">
        <title>Genome analysis of Parmales, the sister group of diatoms, reveals the evolutionary specialization of diatoms from phago-mixotrophs to photoautotrophs.</title>
        <authorList>
            <person name="Ban H."/>
            <person name="Sato S."/>
            <person name="Yoshikawa S."/>
            <person name="Yamada K."/>
            <person name="Nakamura Y."/>
            <person name="Ichinomiya M."/>
            <person name="Sato N."/>
            <person name="Blanc-Mathieu R."/>
            <person name="Endo H."/>
            <person name="Kuwata A."/>
            <person name="Ogata H."/>
        </authorList>
    </citation>
    <scope>NUCLEOTIDE SEQUENCE [LARGE SCALE GENOMIC DNA]</scope>
    <source>
        <strain evidence="5">NIES 3701</strain>
    </source>
</reference>
<dbReference type="OrthoDB" id="35503at2759"/>
<dbReference type="InterPro" id="IPR023395">
    <property type="entry name" value="MCP_dom_sf"/>
</dbReference>
<dbReference type="AlphaFoldDB" id="A0A9W7AUU6"/>
<dbReference type="EMBL" id="BRXY01000193">
    <property type="protein sequence ID" value="GMH75922.1"/>
    <property type="molecule type" value="Genomic_DNA"/>
</dbReference>
<evidence type="ECO:0000256" key="2">
    <source>
        <dbReference type="ARBA" id="ARBA00022692"/>
    </source>
</evidence>
<dbReference type="GO" id="GO:0016020">
    <property type="term" value="C:membrane"/>
    <property type="evidence" value="ECO:0007669"/>
    <property type="project" value="UniProtKB-SubCell"/>
</dbReference>
<name>A0A9W7AUU6_9STRA</name>
<keyword evidence="5" id="KW-1185">Reference proteome</keyword>
<evidence type="ECO:0000256" key="3">
    <source>
        <dbReference type="ARBA" id="ARBA00023136"/>
    </source>
</evidence>
<protein>
    <recommendedName>
        <fullName evidence="6">Mitochondrial carrier protein</fullName>
    </recommendedName>
</protein>
<dbReference type="Proteomes" id="UP001165085">
    <property type="component" value="Unassembled WGS sequence"/>
</dbReference>
<evidence type="ECO:0008006" key="6">
    <source>
        <dbReference type="Google" id="ProtNLM"/>
    </source>
</evidence>
<dbReference type="Gene3D" id="1.50.40.10">
    <property type="entry name" value="Mitochondrial carrier domain"/>
    <property type="match status" value="1"/>
</dbReference>
<organism evidence="4 5">
    <name type="scientific">Triparma strigata</name>
    <dbReference type="NCBI Taxonomy" id="1606541"/>
    <lineage>
        <taxon>Eukaryota</taxon>
        <taxon>Sar</taxon>
        <taxon>Stramenopiles</taxon>
        <taxon>Ochrophyta</taxon>
        <taxon>Bolidophyceae</taxon>
        <taxon>Parmales</taxon>
        <taxon>Triparmaceae</taxon>
        <taxon>Triparma</taxon>
    </lineage>
</organism>
<evidence type="ECO:0000313" key="4">
    <source>
        <dbReference type="EMBL" id="GMH75922.1"/>
    </source>
</evidence>
<evidence type="ECO:0000313" key="5">
    <source>
        <dbReference type="Proteomes" id="UP001165085"/>
    </source>
</evidence>
<keyword evidence="3" id="KW-0472">Membrane</keyword>
<dbReference type="SUPFAM" id="SSF103506">
    <property type="entry name" value="Mitochondrial carrier"/>
    <property type="match status" value="1"/>
</dbReference>
<keyword evidence="2" id="KW-0812">Transmembrane</keyword>
<sequence>MSFLFDKSYYEISPKNGCSPFQTMIAYLGGSAFQTIVDNPVTAYRQLVQQYAKGLDGKAVDPAIARAEANAVFKNAPVSASLSGLVPRLIGVGFKRIPKFGILLGVSYFLEEGGNVGYTAATAASIFSAPFINPIRMIEKQQRAFYKTTGVEKPIKEILKEAASQNFRPLFRGTIPLMGHSLASATTGLVGQPQLQKWIKEQLATSPAGSKLGTFATGLISSAAVSPIYIVMTNPLSRLEVIMQTSAIKGKAISLPAAIKEVIVDSKEFGLRGIFRGQGIGVAKAIISLTMFHQGRIYLTEAFKERNERLGYIKPS</sequence>
<proteinExistence type="predicted"/>
<comment type="subcellular location">
    <subcellularLocation>
        <location evidence="1">Membrane</location>
    </subcellularLocation>
</comment>
<comment type="caution">
    <text evidence="4">The sequence shown here is derived from an EMBL/GenBank/DDBJ whole genome shotgun (WGS) entry which is preliminary data.</text>
</comment>
<evidence type="ECO:0000256" key="1">
    <source>
        <dbReference type="ARBA" id="ARBA00004370"/>
    </source>
</evidence>
<gene>
    <name evidence="4" type="ORF">TrST_g37</name>
</gene>
<accession>A0A9W7AUU6</accession>